<keyword evidence="6" id="KW-0547">Nucleotide-binding</keyword>
<keyword evidence="7" id="KW-0418">Kinase</keyword>
<evidence type="ECO:0000313" key="12">
    <source>
        <dbReference type="Proteomes" id="UP001357485"/>
    </source>
</evidence>
<evidence type="ECO:0000256" key="1">
    <source>
        <dbReference type="ARBA" id="ARBA00003798"/>
    </source>
</evidence>
<feature type="compositionally biased region" description="Acidic residues" evidence="9">
    <location>
        <begin position="446"/>
        <end position="457"/>
    </location>
</feature>
<protein>
    <recommendedName>
        <fullName evidence="4">Polynucleotide 5'-hydroxyl-kinase GRC3</fullName>
    </recommendedName>
    <alternativeName>
        <fullName evidence="3">Polynucleotide 5'-hydroxyl-kinase grc3</fullName>
    </alternativeName>
</protein>
<evidence type="ECO:0000256" key="9">
    <source>
        <dbReference type="SAM" id="MobiDB-lite"/>
    </source>
</evidence>
<comment type="caution">
    <text evidence="11">The sequence shown here is derived from an EMBL/GenBank/DDBJ whole genome shotgun (WGS) entry which is preliminary data.</text>
</comment>
<gene>
    <name evidence="11" type="primary">GRC3_1</name>
    <name evidence="11" type="ORF">LTR16_001512</name>
</gene>
<comment type="similarity">
    <text evidence="2">Belongs to the Clp1 family. NOL9/GRC3 subfamily.</text>
</comment>
<feature type="region of interest" description="Disordered" evidence="9">
    <location>
        <begin position="431"/>
        <end position="485"/>
    </location>
</feature>
<comment type="function">
    <text evidence="1">Polynucleotide 5'-kinase involved in rRNA processing.</text>
</comment>
<dbReference type="Proteomes" id="UP001357485">
    <property type="component" value="Unassembled WGS sequence"/>
</dbReference>
<keyword evidence="8" id="KW-0067">ATP-binding</keyword>
<dbReference type="InterPro" id="IPR032319">
    <property type="entry name" value="CLP1_P"/>
</dbReference>
<sequence>MVCGPKGSGKSTFSRMLLNRLLTDRPPTKPREVLTGFRSAQDPVFYLDLDPGQPEFSPQGQLSLLLIREPVLGPPYTHPLADCLTANQTVRAHSIASTNPKNDPIHFVTCALDLVTRYRQMLQDFPSSPLIVNCPGWILGSALEVTTDLIRKLSPTNVVYTSQSGPADIVRTLAQAAGQSVFNTVSSQMSAVTVHTSAQLRDMQTLSYFHTDTAINGKLRWNAKPLTSAIPWKVSYGEDNPGIIGVMSYGEYFHSEFLSTVLNGTLVAVVVIESNAAFGDRSPLPETESIADDEVQDDEQQPTIQLDGGGLRSLSQIQAQLSEMNSAQAVSQVADQVDTPPTVLRTEKENLPYIPCGSSGYTKPLDPRYSHTIGMALVRSIDVSTQTLLLLTPMSKETINGLYPDCQVVLVRGRFDTPSWSYTEKLSLRQHEKMRRRRRMKRGVEDVEESDEDEEDSIPWVSQSKTGTNPAGGQVWRSSHFNPRK</sequence>
<evidence type="ECO:0000313" key="11">
    <source>
        <dbReference type="EMBL" id="KAK5201774.1"/>
    </source>
</evidence>
<evidence type="ECO:0000256" key="3">
    <source>
        <dbReference type="ARBA" id="ARBA00018706"/>
    </source>
</evidence>
<feature type="compositionally biased region" description="Polar residues" evidence="9">
    <location>
        <begin position="460"/>
        <end position="485"/>
    </location>
</feature>
<dbReference type="Gene3D" id="3.40.50.300">
    <property type="entry name" value="P-loop containing nucleotide triphosphate hydrolases"/>
    <property type="match status" value="1"/>
</dbReference>
<feature type="domain" description="Clp1 P-loop" evidence="10">
    <location>
        <begin position="39"/>
        <end position="210"/>
    </location>
</feature>
<dbReference type="EMBL" id="JAVRRA010016495">
    <property type="protein sequence ID" value="KAK5201774.1"/>
    <property type="molecule type" value="Genomic_DNA"/>
</dbReference>
<evidence type="ECO:0000256" key="8">
    <source>
        <dbReference type="ARBA" id="ARBA00022840"/>
    </source>
</evidence>
<dbReference type="PANTHER" id="PTHR12755:SF3">
    <property type="entry name" value="POLYNUCLEOTIDE 5'-HYDROXYL-KINASE NOL9"/>
    <property type="match status" value="1"/>
</dbReference>
<evidence type="ECO:0000256" key="7">
    <source>
        <dbReference type="ARBA" id="ARBA00022777"/>
    </source>
</evidence>
<evidence type="ECO:0000256" key="6">
    <source>
        <dbReference type="ARBA" id="ARBA00022741"/>
    </source>
</evidence>
<evidence type="ECO:0000259" key="10">
    <source>
        <dbReference type="Pfam" id="PF16575"/>
    </source>
</evidence>
<dbReference type="InterPro" id="IPR045116">
    <property type="entry name" value="Clp1/Grc3"/>
</dbReference>
<feature type="compositionally biased region" description="Acidic residues" evidence="9">
    <location>
        <begin position="289"/>
        <end position="300"/>
    </location>
</feature>
<keyword evidence="5" id="KW-0808">Transferase</keyword>
<feature type="region of interest" description="Disordered" evidence="9">
    <location>
        <begin position="281"/>
        <end position="309"/>
    </location>
</feature>
<name>A0ABR0LQ69_9PEZI</name>
<reference evidence="11 12" key="1">
    <citation type="submission" date="2023-08" db="EMBL/GenBank/DDBJ databases">
        <title>Black Yeasts Isolated from many extreme environments.</title>
        <authorList>
            <person name="Coleine C."/>
            <person name="Stajich J.E."/>
            <person name="Selbmann L."/>
        </authorList>
    </citation>
    <scope>NUCLEOTIDE SEQUENCE [LARGE SCALE GENOMIC DNA]</scope>
    <source>
        <strain evidence="11 12">CCFEE 536</strain>
    </source>
</reference>
<dbReference type="PANTHER" id="PTHR12755">
    <property type="entry name" value="CLEAVAGE/POLYADENYLATION FACTOR IA SUBUNIT CLP1P"/>
    <property type="match status" value="1"/>
</dbReference>
<organism evidence="11 12">
    <name type="scientific">Cryomyces antarcticus</name>
    <dbReference type="NCBI Taxonomy" id="329879"/>
    <lineage>
        <taxon>Eukaryota</taxon>
        <taxon>Fungi</taxon>
        <taxon>Dikarya</taxon>
        <taxon>Ascomycota</taxon>
        <taxon>Pezizomycotina</taxon>
        <taxon>Dothideomycetes</taxon>
        <taxon>Dothideomycetes incertae sedis</taxon>
        <taxon>Cryomyces</taxon>
    </lineage>
</organism>
<evidence type="ECO:0000256" key="2">
    <source>
        <dbReference type="ARBA" id="ARBA00011003"/>
    </source>
</evidence>
<keyword evidence="12" id="KW-1185">Reference proteome</keyword>
<proteinExistence type="inferred from homology"/>
<dbReference type="InterPro" id="IPR027417">
    <property type="entry name" value="P-loop_NTPase"/>
</dbReference>
<evidence type="ECO:0000256" key="4">
    <source>
        <dbReference type="ARBA" id="ARBA00019824"/>
    </source>
</evidence>
<dbReference type="Pfam" id="PF16575">
    <property type="entry name" value="CLP1_P"/>
    <property type="match status" value="1"/>
</dbReference>
<feature type="compositionally biased region" description="Basic residues" evidence="9">
    <location>
        <begin position="432"/>
        <end position="441"/>
    </location>
</feature>
<evidence type="ECO:0000256" key="5">
    <source>
        <dbReference type="ARBA" id="ARBA00022679"/>
    </source>
</evidence>
<accession>A0ABR0LQ69</accession>